<organism evidence="2 3">
    <name type="scientific">Araneus ventricosus</name>
    <name type="common">Orbweaver spider</name>
    <name type="synonym">Epeira ventricosa</name>
    <dbReference type="NCBI Taxonomy" id="182803"/>
    <lineage>
        <taxon>Eukaryota</taxon>
        <taxon>Metazoa</taxon>
        <taxon>Ecdysozoa</taxon>
        <taxon>Arthropoda</taxon>
        <taxon>Chelicerata</taxon>
        <taxon>Arachnida</taxon>
        <taxon>Araneae</taxon>
        <taxon>Araneomorphae</taxon>
        <taxon>Entelegynae</taxon>
        <taxon>Araneoidea</taxon>
        <taxon>Araneidae</taxon>
        <taxon>Araneus</taxon>
    </lineage>
</organism>
<dbReference type="EMBL" id="BGPR01004228">
    <property type="protein sequence ID" value="GBM97390.1"/>
    <property type="molecule type" value="Genomic_DNA"/>
</dbReference>
<gene>
    <name evidence="2" type="ORF">AVEN_105100_1</name>
</gene>
<dbReference type="Proteomes" id="UP000499080">
    <property type="component" value="Unassembled WGS sequence"/>
</dbReference>
<comment type="caution">
    <text evidence="2">The sequence shown here is derived from an EMBL/GenBank/DDBJ whole genome shotgun (WGS) entry which is preliminary data.</text>
</comment>
<proteinExistence type="predicted"/>
<keyword evidence="3" id="KW-1185">Reference proteome</keyword>
<accession>A0A4Y2K4P2</accession>
<reference evidence="2 3" key="1">
    <citation type="journal article" date="2019" name="Sci. Rep.">
        <title>Orb-weaving spider Araneus ventricosus genome elucidates the spidroin gene catalogue.</title>
        <authorList>
            <person name="Kono N."/>
            <person name="Nakamura H."/>
            <person name="Ohtoshi R."/>
            <person name="Moran D.A.P."/>
            <person name="Shinohara A."/>
            <person name="Yoshida Y."/>
            <person name="Fujiwara M."/>
            <person name="Mori M."/>
            <person name="Tomita M."/>
            <person name="Arakawa K."/>
        </authorList>
    </citation>
    <scope>NUCLEOTIDE SEQUENCE [LARGE SCALE GENOMIC DNA]</scope>
</reference>
<dbReference type="AlphaFoldDB" id="A0A4Y2K4P2"/>
<feature type="region of interest" description="Disordered" evidence="1">
    <location>
        <begin position="1"/>
        <end position="24"/>
    </location>
</feature>
<feature type="compositionally biased region" description="Basic and acidic residues" evidence="1">
    <location>
        <begin position="1"/>
        <end position="11"/>
    </location>
</feature>
<evidence type="ECO:0000313" key="3">
    <source>
        <dbReference type="Proteomes" id="UP000499080"/>
    </source>
</evidence>
<protein>
    <submittedName>
        <fullName evidence="2">Uncharacterized protein</fullName>
    </submittedName>
</protein>
<sequence>MRREFYRDKHGMTGSGQAWTPDLGDKSGDFGDKSKIPETAIIFSLSLLGEEILDFTRSFHLTSRPVVQGYINGGNRKEKGSFVCSVG</sequence>
<evidence type="ECO:0000256" key="1">
    <source>
        <dbReference type="SAM" id="MobiDB-lite"/>
    </source>
</evidence>
<evidence type="ECO:0000313" key="2">
    <source>
        <dbReference type="EMBL" id="GBM97390.1"/>
    </source>
</evidence>
<dbReference type="OrthoDB" id="5326588at2759"/>
<name>A0A4Y2K4P2_ARAVE</name>